<keyword evidence="3" id="KW-1185">Reference proteome</keyword>
<protein>
    <submittedName>
        <fullName evidence="2">Glycosyl transferase family 1</fullName>
    </submittedName>
</protein>
<organism evidence="2 3">
    <name type="scientific">Vreelandella songnenensis</name>
    <dbReference type="NCBI Taxonomy" id="1176243"/>
    <lineage>
        <taxon>Bacteria</taxon>
        <taxon>Pseudomonadati</taxon>
        <taxon>Pseudomonadota</taxon>
        <taxon>Gammaproteobacteria</taxon>
        <taxon>Oceanospirillales</taxon>
        <taxon>Halomonadaceae</taxon>
        <taxon>Vreelandella</taxon>
    </lineage>
</organism>
<evidence type="ECO:0000313" key="2">
    <source>
        <dbReference type="EMBL" id="PRY64482.1"/>
    </source>
</evidence>
<dbReference type="EMBL" id="PVTK01000005">
    <property type="protein sequence ID" value="PRY64482.1"/>
    <property type="molecule type" value="Genomic_DNA"/>
</dbReference>
<name>A0A2T0V2T6_9GAMM</name>
<keyword evidence="2" id="KW-0808">Transferase</keyword>
<proteinExistence type="predicted"/>
<accession>A0A2T0V2T6</accession>
<sequence length="395" mass="44801">MRWTEAEPPGIGKRQQHTLSPSDLIADNPSHTTVLICFSHLRWRFVYQRPQHLMSRMATTHQVIFFEEALPTDAAEPWLEQRQEDNLQVLIPRLPASCQGEAAIDAQRRLLDAYLDDIAASDLIAWYYTPMSLPYSTHLKPRLTVYDCMDELSAFRGAPPSLVEQERRLMERADIVFTGGFSLFEAKRHLHANVHPFPSSVDIAHFGAARHVQPEPEDQASLAHPRLGFFGVIDERLDIALLEEAAIKRPEWQFILIGPVVKIDPQTLPRQANIHYLGSKSYAELPRYLASWDVALMPFALNESTRFISPTKTPEYLAGGRLVVSTPITDVVRTYGDSGVVKIARTPDEFMAAIEQALDEGRQQARVWQLADAALSDMSWDTTWKLMEEKMRCAV</sequence>
<evidence type="ECO:0000313" key="3">
    <source>
        <dbReference type="Proteomes" id="UP000237647"/>
    </source>
</evidence>
<feature type="region of interest" description="Disordered" evidence="1">
    <location>
        <begin position="1"/>
        <end position="25"/>
    </location>
</feature>
<reference evidence="2 3" key="1">
    <citation type="submission" date="2018-03" db="EMBL/GenBank/DDBJ databases">
        <title>Genomic Encyclopedia of Type Strains, Phase III (KMG-III): the genomes of soil and plant-associated and newly described type strains.</title>
        <authorList>
            <person name="Whitman W."/>
        </authorList>
    </citation>
    <scope>NUCLEOTIDE SEQUENCE [LARGE SCALE GENOMIC DNA]</scope>
    <source>
        <strain evidence="2 3">CGMCC 1.12152</strain>
    </source>
</reference>
<gene>
    <name evidence="2" type="ORF">B0H98_105143</name>
</gene>
<dbReference type="Pfam" id="PF13692">
    <property type="entry name" value="Glyco_trans_1_4"/>
    <property type="match status" value="1"/>
</dbReference>
<dbReference type="SUPFAM" id="SSF53756">
    <property type="entry name" value="UDP-Glycosyltransferase/glycogen phosphorylase"/>
    <property type="match status" value="1"/>
</dbReference>
<dbReference type="Proteomes" id="UP000237647">
    <property type="component" value="Unassembled WGS sequence"/>
</dbReference>
<evidence type="ECO:0000256" key="1">
    <source>
        <dbReference type="SAM" id="MobiDB-lite"/>
    </source>
</evidence>
<dbReference type="RefSeq" id="WP_106374942.1">
    <property type="nucleotide sequence ID" value="NZ_PVTK01000005.1"/>
</dbReference>
<dbReference type="OrthoDB" id="9769600at2"/>
<dbReference type="Gene3D" id="3.40.50.2000">
    <property type="entry name" value="Glycogen Phosphorylase B"/>
    <property type="match status" value="1"/>
</dbReference>
<dbReference type="GO" id="GO:0016740">
    <property type="term" value="F:transferase activity"/>
    <property type="evidence" value="ECO:0007669"/>
    <property type="project" value="UniProtKB-KW"/>
</dbReference>
<dbReference type="CDD" id="cd04950">
    <property type="entry name" value="GT4_TuaH-like"/>
    <property type="match status" value="1"/>
</dbReference>
<dbReference type="AlphaFoldDB" id="A0A2T0V2T6"/>
<comment type="caution">
    <text evidence="2">The sequence shown here is derived from an EMBL/GenBank/DDBJ whole genome shotgun (WGS) entry which is preliminary data.</text>
</comment>